<protein>
    <submittedName>
        <fullName evidence="1">General secretion pathway protein GspM</fullName>
    </submittedName>
</protein>
<reference evidence="2" key="1">
    <citation type="submission" date="2015-12" db="EMBL/GenBank/DDBJ databases">
        <title>FDA dAtabase for Regulatory Grade micrObial Sequences (FDA-ARGOS): Supporting development and validation of Infectious Disease Dx tests.</title>
        <authorList>
            <person name="Case J."/>
            <person name="Tallon L."/>
            <person name="Sadzewicz L."/>
            <person name="Sengamalay N."/>
            <person name="Ott S."/>
            <person name="Godinez A."/>
            <person name="Nagaraj S."/>
            <person name="Nadendla S."/>
            <person name="Sichtig H."/>
        </authorList>
    </citation>
    <scope>NUCLEOTIDE SEQUENCE [LARGE SCALE GENOMIC DNA]</scope>
    <source>
        <strain evidence="2">FDAARGOS_147</strain>
    </source>
</reference>
<dbReference type="EMBL" id="CP014060">
    <property type="protein sequence ID" value="AMG35292.1"/>
    <property type="molecule type" value="Genomic_DNA"/>
</dbReference>
<name>A0A0X8NVU9_ALCXX</name>
<gene>
    <name evidence="1" type="ORF">AL504_04095</name>
</gene>
<sequence length="200" mass="21250">MTLAPPPRPLGLPALWRSRWRARQQAWQARARAAWAGLAPNERRLLALCAAVIAAAGCWLAVIEPSLARADRGAQELRRLEASARDLEAILRQAGPAPAARQAVVSAEALGRWLDAAGLAGRYELGADERAAGAWRIVFHRAPAAPLAAWLLAGPAPFPLALTRVDLQRQDQAEAGDPAVAPGEGLAGVVLLSPISRNER</sequence>
<evidence type="ECO:0000313" key="2">
    <source>
        <dbReference type="Proteomes" id="UP000060602"/>
    </source>
</evidence>
<accession>A0A0X8NVU9</accession>
<dbReference type="GO" id="GO:0015627">
    <property type="term" value="C:type II protein secretion system complex"/>
    <property type="evidence" value="ECO:0007669"/>
    <property type="project" value="InterPro"/>
</dbReference>
<proteinExistence type="predicted"/>
<dbReference type="GO" id="GO:0015628">
    <property type="term" value="P:protein secretion by the type II secretion system"/>
    <property type="evidence" value="ECO:0007669"/>
    <property type="project" value="InterPro"/>
</dbReference>
<dbReference type="Proteomes" id="UP000060602">
    <property type="component" value="Chromosome"/>
</dbReference>
<dbReference type="AlphaFoldDB" id="A0A0X8NVU9"/>
<dbReference type="RefSeq" id="WP_061071285.1">
    <property type="nucleotide sequence ID" value="NZ_CP014060.2"/>
</dbReference>
<dbReference type="InterPro" id="IPR007690">
    <property type="entry name" value="T2SS_GspM"/>
</dbReference>
<dbReference type="Pfam" id="PF04612">
    <property type="entry name" value="T2SSM"/>
    <property type="match status" value="1"/>
</dbReference>
<evidence type="ECO:0000313" key="1">
    <source>
        <dbReference type="EMBL" id="AMG35292.1"/>
    </source>
</evidence>
<organism evidence="1 2">
    <name type="scientific">Alcaligenes xylosoxydans xylosoxydans</name>
    <name type="common">Achromobacter xylosoxidans</name>
    <dbReference type="NCBI Taxonomy" id="85698"/>
    <lineage>
        <taxon>Bacteria</taxon>
        <taxon>Pseudomonadati</taxon>
        <taxon>Pseudomonadota</taxon>
        <taxon>Betaproteobacteria</taxon>
        <taxon>Burkholderiales</taxon>
        <taxon>Alcaligenaceae</taxon>
        <taxon>Achromobacter</taxon>
    </lineage>
</organism>